<keyword evidence="5 12" id="KW-0812">Transmembrane</keyword>
<keyword evidence="7 12" id="KW-1133">Transmembrane helix</keyword>
<dbReference type="SUPFAM" id="SSF143865">
    <property type="entry name" value="CorA soluble domain-like"/>
    <property type="match status" value="1"/>
</dbReference>
<keyword evidence="4" id="KW-1003">Cell membrane</keyword>
<evidence type="ECO:0000256" key="3">
    <source>
        <dbReference type="ARBA" id="ARBA00022448"/>
    </source>
</evidence>
<gene>
    <name evidence="13" type="primary">corA2</name>
    <name evidence="13" type="ordered locus">Awo_c27490</name>
</gene>
<organism evidence="13 14">
    <name type="scientific">Acetobacterium woodii (strain ATCC 29683 / DSM 1030 / JCM 2381 / KCTC 1655 / WB1)</name>
    <dbReference type="NCBI Taxonomy" id="931626"/>
    <lineage>
        <taxon>Bacteria</taxon>
        <taxon>Bacillati</taxon>
        <taxon>Bacillota</taxon>
        <taxon>Clostridia</taxon>
        <taxon>Eubacteriales</taxon>
        <taxon>Eubacteriaceae</taxon>
        <taxon>Acetobacterium</taxon>
    </lineage>
</organism>
<dbReference type="GO" id="GO:0015095">
    <property type="term" value="F:magnesium ion transmembrane transporter activity"/>
    <property type="evidence" value="ECO:0007669"/>
    <property type="project" value="TreeGrafter"/>
</dbReference>
<dbReference type="GO" id="GO:0005886">
    <property type="term" value="C:plasma membrane"/>
    <property type="evidence" value="ECO:0007669"/>
    <property type="project" value="UniProtKB-SubCell"/>
</dbReference>
<dbReference type="AlphaFoldDB" id="H6LG24"/>
<name>H6LG24_ACEWD</name>
<proteinExistence type="inferred from homology"/>
<protein>
    <submittedName>
        <fullName evidence="13">Mg2+ transporter protein CorA2</fullName>
    </submittedName>
</protein>
<comment type="catalytic activity">
    <reaction evidence="10">
        <text>Mg(2+)(in) = Mg(2+)(out)</text>
        <dbReference type="Rhea" id="RHEA:29827"/>
        <dbReference type="ChEBI" id="CHEBI:18420"/>
    </reaction>
</comment>
<keyword evidence="3" id="KW-0813">Transport</keyword>
<dbReference type="HOGENOM" id="CLU_007127_0_1_9"/>
<dbReference type="PANTHER" id="PTHR46494">
    <property type="entry name" value="CORA FAMILY METAL ION TRANSPORTER (EUROFUNG)"/>
    <property type="match status" value="1"/>
</dbReference>
<keyword evidence="6" id="KW-0460">Magnesium</keyword>
<dbReference type="EMBL" id="CP002987">
    <property type="protein sequence ID" value="AFA49500.1"/>
    <property type="molecule type" value="Genomic_DNA"/>
</dbReference>
<keyword evidence="14" id="KW-1185">Reference proteome</keyword>
<comment type="subcellular location">
    <subcellularLocation>
        <location evidence="1">Cell membrane</location>
        <topology evidence="1">Multi-pass membrane protein</topology>
    </subcellularLocation>
</comment>
<dbReference type="Pfam" id="PF01544">
    <property type="entry name" value="CorA"/>
    <property type="match status" value="1"/>
</dbReference>
<comment type="function">
    <text evidence="11">Mediates influx of magnesium ions. Alternates between open and closed states. Activated by low cytoplasmic Mg(2+) levels. Inactive when cytoplasmic Mg(2+) levels are high.</text>
</comment>
<evidence type="ECO:0000313" key="13">
    <source>
        <dbReference type="EMBL" id="AFA49500.1"/>
    </source>
</evidence>
<dbReference type="KEGG" id="awo:Awo_c27490"/>
<dbReference type="Proteomes" id="UP000007177">
    <property type="component" value="Chromosome"/>
</dbReference>
<comment type="similarity">
    <text evidence="2">Belongs to the CorA metal ion transporter (MIT) (TC 1.A.35) family.</text>
</comment>
<reference evidence="13 14" key="2">
    <citation type="journal article" date="2012" name="PLoS ONE">
        <title>An ancient pathway combining carbon dioxide fixation with the generation and utilization of a sodium ion gradient for ATP synthesis.</title>
        <authorList>
            <person name="Poehlein A."/>
            <person name="Schmidt S."/>
            <person name="Kaster A.K."/>
            <person name="Goenrich M."/>
            <person name="Vollmers J."/>
            <person name="Thurmer A."/>
            <person name="Bertsch J."/>
            <person name="Schuchmann K."/>
            <person name="Voigt B."/>
            <person name="Hecker M."/>
            <person name="Daniel R."/>
            <person name="Thauer R.K."/>
            <person name="Gottschalk G."/>
            <person name="Muller V."/>
        </authorList>
    </citation>
    <scope>NUCLEOTIDE SEQUENCE [LARGE SCALE GENOMIC DNA]</scope>
    <source>
        <strain evidence="14">ATCC 29683 / DSM 1030 / JCM 2381 / KCTC 1655 / WB1</strain>
    </source>
</reference>
<dbReference type="CDD" id="cd12826">
    <property type="entry name" value="EcCorA_ZntB-like_u1"/>
    <property type="match status" value="1"/>
</dbReference>
<evidence type="ECO:0000256" key="9">
    <source>
        <dbReference type="ARBA" id="ARBA00023136"/>
    </source>
</evidence>
<dbReference type="RefSeq" id="WP_014357098.1">
    <property type="nucleotide sequence ID" value="NC_016894.1"/>
</dbReference>
<evidence type="ECO:0000256" key="2">
    <source>
        <dbReference type="ARBA" id="ARBA00009765"/>
    </source>
</evidence>
<dbReference type="STRING" id="931626.Awo_c27490"/>
<dbReference type="SUPFAM" id="SSF144083">
    <property type="entry name" value="Magnesium transport protein CorA, transmembrane region"/>
    <property type="match status" value="1"/>
</dbReference>
<keyword evidence="8" id="KW-0406">Ion transport</keyword>
<evidence type="ECO:0000256" key="4">
    <source>
        <dbReference type="ARBA" id="ARBA00022475"/>
    </source>
</evidence>
<feature type="transmembrane region" description="Helical" evidence="12">
    <location>
        <begin position="283"/>
        <end position="303"/>
    </location>
</feature>
<dbReference type="GO" id="GO:0000287">
    <property type="term" value="F:magnesium ion binding"/>
    <property type="evidence" value="ECO:0007669"/>
    <property type="project" value="TreeGrafter"/>
</dbReference>
<dbReference type="GO" id="GO:0050897">
    <property type="term" value="F:cobalt ion binding"/>
    <property type="evidence" value="ECO:0007669"/>
    <property type="project" value="TreeGrafter"/>
</dbReference>
<evidence type="ECO:0000256" key="1">
    <source>
        <dbReference type="ARBA" id="ARBA00004651"/>
    </source>
</evidence>
<evidence type="ECO:0000256" key="12">
    <source>
        <dbReference type="SAM" id="Phobius"/>
    </source>
</evidence>
<evidence type="ECO:0000256" key="7">
    <source>
        <dbReference type="ARBA" id="ARBA00022989"/>
    </source>
</evidence>
<evidence type="ECO:0000256" key="8">
    <source>
        <dbReference type="ARBA" id="ARBA00023065"/>
    </source>
</evidence>
<evidence type="ECO:0000256" key="10">
    <source>
        <dbReference type="ARBA" id="ARBA00034269"/>
    </source>
</evidence>
<evidence type="ECO:0000256" key="6">
    <source>
        <dbReference type="ARBA" id="ARBA00022842"/>
    </source>
</evidence>
<dbReference type="InterPro" id="IPR045863">
    <property type="entry name" value="CorA_TM1_TM2"/>
</dbReference>
<dbReference type="InterPro" id="IPR045861">
    <property type="entry name" value="CorA_cytoplasmic_dom"/>
</dbReference>
<evidence type="ECO:0000256" key="11">
    <source>
        <dbReference type="ARBA" id="ARBA00045497"/>
    </source>
</evidence>
<dbReference type="PANTHER" id="PTHR46494:SF1">
    <property type="entry name" value="CORA FAMILY METAL ION TRANSPORTER (EUROFUNG)"/>
    <property type="match status" value="1"/>
</dbReference>
<evidence type="ECO:0000313" key="14">
    <source>
        <dbReference type="Proteomes" id="UP000007177"/>
    </source>
</evidence>
<reference evidence="14" key="1">
    <citation type="submission" date="2011-07" db="EMBL/GenBank/DDBJ databases">
        <title>Complete genome sequence of Acetobacterium woodii.</title>
        <authorList>
            <person name="Poehlein A."/>
            <person name="Schmidt S."/>
            <person name="Kaster A.-K."/>
            <person name="Goenrich M."/>
            <person name="Vollmers J."/>
            <person name="Thuermer A."/>
            <person name="Gottschalk G."/>
            <person name="Thauer R.K."/>
            <person name="Daniel R."/>
            <person name="Mueller V."/>
        </authorList>
    </citation>
    <scope>NUCLEOTIDE SEQUENCE [LARGE SCALE GENOMIC DNA]</scope>
    <source>
        <strain evidence="14">ATCC 29683 / DSM 1030 / JCM 2381 / KCTC 1655 / WB1</strain>
    </source>
</reference>
<feature type="transmembrane region" description="Helical" evidence="12">
    <location>
        <begin position="252"/>
        <end position="271"/>
    </location>
</feature>
<accession>H6LG24</accession>
<keyword evidence="9 12" id="KW-0472">Membrane</keyword>
<dbReference type="GO" id="GO:0015087">
    <property type="term" value="F:cobalt ion transmembrane transporter activity"/>
    <property type="evidence" value="ECO:0007669"/>
    <property type="project" value="TreeGrafter"/>
</dbReference>
<dbReference type="eggNOG" id="COG0598">
    <property type="taxonomic scope" value="Bacteria"/>
</dbReference>
<evidence type="ECO:0000256" key="5">
    <source>
        <dbReference type="ARBA" id="ARBA00022692"/>
    </source>
</evidence>
<dbReference type="InterPro" id="IPR002523">
    <property type="entry name" value="MgTranspt_CorA/ZnTranspt_ZntB"/>
</dbReference>
<sequence length="309" mass="35915">MHVYLLENDTFIPSSLDTIKPLPITDQKHLCLMTFDELVTVNAQLGINDKIVAESLNNGGSRLESYDGFDFITLHLPDVIALDKKPNHVSIYFRADLLVFITDHLSFLTDLVVTCQSEDIKMASLGKFFHLFFDKLTIDDRDVLVAIEEEISDLEEQFIVSVKNDLVDYLITFRKKLLSLKQYYEQLFEISEAIEENENKLIDKKDVRYFKILTNRINRLFTNVLNLRDYSTQVREAYQAQLDINLNNVMKLFTVITSVFLPLTLIVGWYGMNIEMPEFHWAYGYPFVIALCIAVSTGTLLYFKKNNWF</sequence>
<dbReference type="Gene3D" id="1.20.58.340">
    <property type="entry name" value="Magnesium transport protein CorA, transmembrane region"/>
    <property type="match status" value="2"/>
</dbReference>
<dbReference type="FunFam" id="1.20.58.340:FF:000004">
    <property type="entry name" value="Magnesium transport protein CorA"/>
    <property type="match status" value="1"/>
</dbReference>